<geneLocation type="plasmid" evidence="3">
    <name>pnfsy08</name>
</geneLocation>
<dbReference type="Proteomes" id="UP000232003">
    <property type="component" value="Plasmid pNFSY08"/>
</dbReference>
<dbReference type="InterPro" id="IPR019734">
    <property type="entry name" value="TPR_rpt"/>
</dbReference>
<dbReference type="AlphaFoldDB" id="A0A2K8TAX8"/>
<proteinExistence type="predicted"/>
<evidence type="ECO:0000313" key="2">
    <source>
        <dbReference type="EMBL" id="AUB44847.1"/>
    </source>
</evidence>
<name>A0A2K8TAX8_9NOSO</name>
<keyword evidence="2" id="KW-0614">Plasmid</keyword>
<reference evidence="2 3" key="1">
    <citation type="submission" date="2017-11" db="EMBL/GenBank/DDBJ databases">
        <title>Complete genome of a free-living desiccation-tolerant cyanobacterium and its photosynthetic adaptation to extreme terrestrial habitat.</title>
        <authorList>
            <person name="Shang J."/>
        </authorList>
    </citation>
    <scope>NUCLEOTIDE SEQUENCE [LARGE SCALE GENOMIC DNA]</scope>
    <source>
        <strain evidence="2 3">CCNUN1</strain>
        <plasmid evidence="3">pnfsy08</plasmid>
    </source>
</reference>
<dbReference type="InterPro" id="IPR011990">
    <property type="entry name" value="TPR-like_helical_dom_sf"/>
</dbReference>
<dbReference type="OrthoDB" id="1452892at2"/>
<dbReference type="SUPFAM" id="SSF48452">
    <property type="entry name" value="TPR-like"/>
    <property type="match status" value="1"/>
</dbReference>
<protein>
    <submittedName>
        <fullName evidence="2">Tetratricopeptide</fullName>
    </submittedName>
</protein>
<evidence type="ECO:0000313" key="3">
    <source>
        <dbReference type="Proteomes" id="UP000232003"/>
    </source>
</evidence>
<evidence type="ECO:0000259" key="1">
    <source>
        <dbReference type="Pfam" id="PF14280"/>
    </source>
</evidence>
<dbReference type="Pfam" id="PF14280">
    <property type="entry name" value="DUF4365"/>
    <property type="match status" value="1"/>
</dbReference>
<dbReference type="Pfam" id="PF13432">
    <property type="entry name" value="TPR_16"/>
    <property type="match status" value="1"/>
</dbReference>
<accession>A0A2K8TAX8</accession>
<organism evidence="2 3">
    <name type="scientific">Nostoc flagelliforme CCNUN1</name>
    <dbReference type="NCBI Taxonomy" id="2038116"/>
    <lineage>
        <taxon>Bacteria</taxon>
        <taxon>Bacillati</taxon>
        <taxon>Cyanobacteriota</taxon>
        <taxon>Cyanophyceae</taxon>
        <taxon>Nostocales</taxon>
        <taxon>Nostocaceae</taxon>
        <taxon>Nostoc</taxon>
    </lineage>
</organism>
<feature type="domain" description="DUF4365" evidence="1">
    <location>
        <begin position="12"/>
        <end position="142"/>
    </location>
</feature>
<dbReference type="SMART" id="SM00028">
    <property type="entry name" value="TPR"/>
    <property type="match status" value="3"/>
</dbReference>
<sequence>MPPKRPREHQLESESRLAFQKKLPSQWLFKPIEQPEYGLDAWVEIFDNADFATGKIFFVQLKATDKPKLKDALAVKLEISTCEYYRSLDLPILIVRYYASTDKIYVKWFHSYDPYYGRNAKKSITFRLSIQDEWQEETAARLVLESEAFRELKSPDLVLPIKFRITLIEQYIHGVLAAQIQLEIHKALEKFLKILTISNSFSEKVHGSIVIDNDKAEIYLASGTGFTLHTSTKQKDQIDISKFVYDIIIGIGVAVENTGHSNIASRIFAEFAASSSIIIQPEILLIVVNCMIRAHRVTEALQLSEKLGYTEASLVASEMLTLPALSQRQSLSDNEQNYVQNFLERYIEQVVKFGDSQKIATAHYNLGNYLESRNFKRLALHHYIQVIKHYPEYLERRYFCRELAGILFESKRYSLAIKFYERALSLGEEGVCLALYADALMFAGKYRESQQAFYAYLVSHSDFESEWRLKACVLVLIYSLLGCDEQKRHIDAAIKLATPNAKSSAHEYREKLEVALRHDALCGYAWFNLGVLESQTGNQDSAFISFLIAALINTGDVEAWCNSIAIGIYKSYDSLVSDIIITAYQRNGNNLMEQMISFAQSQTEGFPVTDFLTVFNEVLNQVPRPEEQFKVRLLGEGADFYTFNFADIYGNERFYGVNDD</sequence>
<dbReference type="InterPro" id="IPR025375">
    <property type="entry name" value="DUF4365"/>
</dbReference>
<dbReference type="EMBL" id="CP024793">
    <property type="protein sequence ID" value="AUB44847.1"/>
    <property type="molecule type" value="Genomic_DNA"/>
</dbReference>
<gene>
    <name evidence="2" type="ORF">COO91_11094</name>
</gene>
<dbReference type="RefSeq" id="WP_100904380.1">
    <property type="nucleotide sequence ID" value="NZ_CAWNNC010000009.1"/>
</dbReference>
<dbReference type="Gene3D" id="1.25.40.10">
    <property type="entry name" value="Tetratricopeptide repeat domain"/>
    <property type="match status" value="1"/>
</dbReference>
<dbReference type="KEGG" id="nfl:COO91_11094"/>
<keyword evidence="3" id="KW-1185">Reference proteome</keyword>